<reference evidence="1 2" key="2">
    <citation type="journal article" date="2022" name="Mol. Ecol. Resour.">
        <title>The genomes of chicory, endive, great burdock and yacon provide insights into Asteraceae paleo-polyploidization history and plant inulin production.</title>
        <authorList>
            <person name="Fan W."/>
            <person name="Wang S."/>
            <person name="Wang H."/>
            <person name="Wang A."/>
            <person name="Jiang F."/>
            <person name="Liu H."/>
            <person name="Zhao H."/>
            <person name="Xu D."/>
            <person name="Zhang Y."/>
        </authorList>
    </citation>
    <scope>NUCLEOTIDE SEQUENCE [LARGE SCALE GENOMIC DNA]</scope>
    <source>
        <strain evidence="2">cv. Yunnan</strain>
        <tissue evidence="1">Leaves</tissue>
    </source>
</reference>
<accession>A0ACB9I835</accession>
<evidence type="ECO:0000313" key="2">
    <source>
        <dbReference type="Proteomes" id="UP001056120"/>
    </source>
</evidence>
<evidence type="ECO:0000313" key="1">
    <source>
        <dbReference type="EMBL" id="KAI3803957.1"/>
    </source>
</evidence>
<keyword evidence="2" id="KW-1185">Reference proteome</keyword>
<reference evidence="2" key="1">
    <citation type="journal article" date="2022" name="Mol. Ecol. Resour.">
        <title>The genomes of chicory, endive, great burdock and yacon provide insights into Asteraceae palaeo-polyploidization history and plant inulin production.</title>
        <authorList>
            <person name="Fan W."/>
            <person name="Wang S."/>
            <person name="Wang H."/>
            <person name="Wang A."/>
            <person name="Jiang F."/>
            <person name="Liu H."/>
            <person name="Zhao H."/>
            <person name="Xu D."/>
            <person name="Zhang Y."/>
        </authorList>
    </citation>
    <scope>NUCLEOTIDE SEQUENCE [LARGE SCALE GENOMIC DNA]</scope>
    <source>
        <strain evidence="2">cv. Yunnan</strain>
    </source>
</reference>
<name>A0ACB9I835_9ASTR</name>
<gene>
    <name evidence="1" type="ORF">L1987_32123</name>
</gene>
<comment type="caution">
    <text evidence="1">The sequence shown here is derived from an EMBL/GenBank/DDBJ whole genome shotgun (WGS) entry which is preliminary data.</text>
</comment>
<protein>
    <submittedName>
        <fullName evidence="1">Uncharacterized protein</fullName>
    </submittedName>
</protein>
<proteinExistence type="predicted"/>
<sequence length="75" mass="9034">MLEFKLCSNFNRTYRSIRLVLFEDCLLYFAFQIIIYDYSSYMSNFREQFGISMQKMKKLDKKRGEIGIVRNNIPG</sequence>
<dbReference type="EMBL" id="CM042027">
    <property type="protein sequence ID" value="KAI3803957.1"/>
    <property type="molecule type" value="Genomic_DNA"/>
</dbReference>
<organism evidence="1 2">
    <name type="scientific">Smallanthus sonchifolius</name>
    <dbReference type="NCBI Taxonomy" id="185202"/>
    <lineage>
        <taxon>Eukaryota</taxon>
        <taxon>Viridiplantae</taxon>
        <taxon>Streptophyta</taxon>
        <taxon>Embryophyta</taxon>
        <taxon>Tracheophyta</taxon>
        <taxon>Spermatophyta</taxon>
        <taxon>Magnoliopsida</taxon>
        <taxon>eudicotyledons</taxon>
        <taxon>Gunneridae</taxon>
        <taxon>Pentapetalae</taxon>
        <taxon>asterids</taxon>
        <taxon>campanulids</taxon>
        <taxon>Asterales</taxon>
        <taxon>Asteraceae</taxon>
        <taxon>Asteroideae</taxon>
        <taxon>Heliantheae alliance</taxon>
        <taxon>Millerieae</taxon>
        <taxon>Smallanthus</taxon>
    </lineage>
</organism>
<dbReference type="Proteomes" id="UP001056120">
    <property type="component" value="Linkage Group LG10"/>
</dbReference>